<sequence>MALLNAARPHGSYTVGWICALPKEQTAAILMLDTRHPDLPRSASDANAYILGSIGLHNVVITCLPISNYGTSPAATAVARMRTTFPSLKIAMMVGIGAGIPPKVKLGDVVISTEWTQWDFGKEKEGVFEHTSKRYYPPDDFSCAMSLLQAEHDVSGIKIQERLDELRSMNQRLPSKYTSVEGYSDTGASDNFQIHYGLIASGNRVVKDAGLRSAIDKSLKNEVLCIEMEAGGLRTLPAVIIRGICDFADETKNDAWQEYAATVAAICAKDLLKCVQPTIVDSTDSMHQELKQLVAGISIQKDAMTEEELRQMISSLPATDFNSQQDDLFKSRQHGTGQWFLDSPEYQNWLDDKAILFCPGIPGAGKTIMTSIVIDDLTDRYSDDVSVGLAYIYFNFKTTAQLVLDDLLSSILKQLIVSQPSLPSHVKELCEQWGKKRRLPRKTILKALHDVIATYSRAFIVLDALDECKDDLSPFVEELLKMHEDHNVNIFATSRYIPEIQDMFSGNSVQLDIRASEGDVRSYLKSRIARQGTRALKKNDSLIIDKVLNVADGMFLLAKLHFESLKDKLTLKDIKVALESLVSGGRSYDSAYKAVMDRISEQSNSADSKNLAYRILSWITCAALPLTTSQLQYAISIELDESQIEEINQGASTYDFEFDPDSILEIEDMVSLCRGLVTIDEKGGTLRLVHYTAQEYFDRTRAEWFPYAHDDIAKICIISMSFKAPFDNDEGLDALQTLYMYSAESWKYHIRETFKKELCASATDKGREDSQFTGDIELMPLVLGFFRTERLRIAYVENREFVARFNRAHLDGYLSRDRLQEDYLAAYRDLAVVLAELSIHYDTGLLGEDRESIQEELLKVWLYKSMVVGVLAIHGVYLIATDYNRIEATALGWAVESGNEAILKKILDVGTADTLPNIPTAVTLLISAIGNGYGGIVEVLLNGVGLETKNILGRTLLSEAATRTHLEVLRVLLESGADIETRDIKGRTPLFLAIKSGRFSNIRFLLDKGADIEAKDNKGRTPLSVTMKYIPNADPFSVRDARVETKRDKSVVVSQSISTHLKRLESMSFMLSRGAGVGVRDKRGRTPLFLATEYGRSEDIKFLLEKGADIEAKDCRSRTPLLIAIQHDWGKEIRLLVEKGANIEARDDEGRTPLLVAAEFGKSEDVKFLLGKGANIEARDDEGRTPLLVAAEFGKSEDVKFLLGKGANIEVRDNEGRTPLLAAIELGRVDIIASLLDAGADVEAKDNSGRTSSSLAEGCSRNESIALMLGGADSSAKGSDASRGRLKSMAQHGESMAVKILLQQGVQFTLSNPLLEYLISAMERGQEFSKNAYQLLLHSLDPDLRNLSVADLTLMEALLDLAGEKSQEDFLEFLLEGGIDESDIAEAMVKGLQYD</sequence>
<dbReference type="Pfam" id="PF00023">
    <property type="entry name" value="Ank"/>
    <property type="match status" value="1"/>
</dbReference>
<feature type="domain" description="GPI inositol-deacylase winged helix" evidence="4">
    <location>
        <begin position="605"/>
        <end position="697"/>
    </location>
</feature>
<dbReference type="InterPro" id="IPR054471">
    <property type="entry name" value="GPIID_WHD"/>
</dbReference>
<keyword evidence="7" id="KW-1185">Reference proteome</keyword>
<evidence type="ECO:0000313" key="6">
    <source>
        <dbReference type="EMBL" id="KAK6503792.1"/>
    </source>
</evidence>
<dbReference type="PANTHER" id="PTHR22677:SF4">
    <property type="entry name" value="USHER SYNDROME TYPE-1G PROTEIN-LIKE PROTEIN"/>
    <property type="match status" value="1"/>
</dbReference>
<dbReference type="Gene3D" id="3.40.50.300">
    <property type="entry name" value="P-loop containing nucleotide triphosphate hydrolases"/>
    <property type="match status" value="1"/>
</dbReference>
<gene>
    <name evidence="6" type="ORF">TWF481_008798</name>
</gene>
<dbReference type="Pfam" id="PF24883">
    <property type="entry name" value="NPHP3_N"/>
    <property type="match status" value="1"/>
</dbReference>
<dbReference type="Pfam" id="PF12796">
    <property type="entry name" value="Ank_2"/>
    <property type="match status" value="2"/>
</dbReference>
<comment type="caution">
    <text evidence="6">The sequence shown here is derived from an EMBL/GenBank/DDBJ whole genome shotgun (WGS) entry which is preliminary data.</text>
</comment>
<dbReference type="Gene3D" id="1.25.40.20">
    <property type="entry name" value="Ankyrin repeat-containing domain"/>
    <property type="match status" value="3"/>
</dbReference>
<evidence type="ECO:0000259" key="4">
    <source>
        <dbReference type="Pfam" id="PF22939"/>
    </source>
</evidence>
<feature type="repeat" description="ANK" evidence="2">
    <location>
        <begin position="1083"/>
        <end position="1115"/>
    </location>
</feature>
<accession>A0AAV9WA43</accession>
<dbReference type="PANTHER" id="PTHR22677">
    <property type="entry name" value="ANKYRIN REPEAT DOMAIN-CONTAINING PROTEIN 60"/>
    <property type="match status" value="1"/>
</dbReference>
<evidence type="ECO:0008006" key="8">
    <source>
        <dbReference type="Google" id="ProtNLM"/>
    </source>
</evidence>
<feature type="domain" description="Nucleoside phosphorylase" evidence="3">
    <location>
        <begin position="16"/>
        <end position="272"/>
    </location>
</feature>
<feature type="repeat" description="ANK" evidence="2">
    <location>
        <begin position="1149"/>
        <end position="1181"/>
    </location>
</feature>
<evidence type="ECO:0000313" key="7">
    <source>
        <dbReference type="Proteomes" id="UP001370758"/>
    </source>
</evidence>
<evidence type="ECO:0000259" key="3">
    <source>
        <dbReference type="Pfam" id="PF01048"/>
    </source>
</evidence>
<reference evidence="6 7" key="1">
    <citation type="submission" date="2023-08" db="EMBL/GenBank/DDBJ databases">
        <authorList>
            <person name="Palmer J.M."/>
        </authorList>
    </citation>
    <scope>NUCLEOTIDE SEQUENCE [LARGE SCALE GENOMIC DNA]</scope>
    <source>
        <strain evidence="6 7">TWF481</strain>
    </source>
</reference>
<dbReference type="InterPro" id="IPR039323">
    <property type="entry name" value="ANKRD_45/46/60"/>
</dbReference>
<dbReference type="SMART" id="SM00248">
    <property type="entry name" value="ANK"/>
    <property type="match status" value="8"/>
</dbReference>
<dbReference type="Pfam" id="PF22939">
    <property type="entry name" value="WHD_GPIID"/>
    <property type="match status" value="1"/>
</dbReference>
<proteinExistence type="predicted"/>
<dbReference type="SUPFAM" id="SSF48403">
    <property type="entry name" value="Ankyrin repeat"/>
    <property type="match status" value="2"/>
</dbReference>
<dbReference type="Proteomes" id="UP001370758">
    <property type="component" value="Unassembled WGS sequence"/>
</dbReference>
<dbReference type="InterPro" id="IPR002110">
    <property type="entry name" value="Ankyrin_rpt"/>
</dbReference>
<evidence type="ECO:0000256" key="1">
    <source>
        <dbReference type="ARBA" id="ARBA00022737"/>
    </source>
</evidence>
<dbReference type="InterPro" id="IPR056884">
    <property type="entry name" value="NPHP3-like_N"/>
</dbReference>
<dbReference type="Pfam" id="PF01048">
    <property type="entry name" value="PNP_UDP_1"/>
    <property type="match status" value="1"/>
</dbReference>
<evidence type="ECO:0000256" key="2">
    <source>
        <dbReference type="PROSITE-ProRule" id="PRU00023"/>
    </source>
</evidence>
<feature type="repeat" description="ANK" evidence="2">
    <location>
        <begin position="1116"/>
        <end position="1148"/>
    </location>
</feature>
<dbReference type="PROSITE" id="PS50088">
    <property type="entry name" value="ANK_REPEAT"/>
    <property type="match status" value="7"/>
</dbReference>
<dbReference type="InterPro" id="IPR036770">
    <property type="entry name" value="Ankyrin_rpt-contain_sf"/>
</dbReference>
<dbReference type="Gene3D" id="3.40.50.1580">
    <property type="entry name" value="Nucleoside phosphorylase domain"/>
    <property type="match status" value="1"/>
</dbReference>
<dbReference type="InterPro" id="IPR000845">
    <property type="entry name" value="Nucleoside_phosphorylase_d"/>
</dbReference>
<feature type="repeat" description="ANK" evidence="2">
    <location>
        <begin position="985"/>
        <end position="1017"/>
    </location>
</feature>
<dbReference type="PROSITE" id="PS50297">
    <property type="entry name" value="ANK_REP_REGION"/>
    <property type="match status" value="7"/>
</dbReference>
<dbReference type="GO" id="GO:0009116">
    <property type="term" value="P:nucleoside metabolic process"/>
    <property type="evidence" value="ECO:0007669"/>
    <property type="project" value="InterPro"/>
</dbReference>
<dbReference type="SUPFAM" id="SSF53167">
    <property type="entry name" value="Purine and uridine phosphorylases"/>
    <property type="match status" value="1"/>
</dbReference>
<feature type="domain" description="Nephrocystin 3-like N-terminal" evidence="5">
    <location>
        <begin position="335"/>
        <end position="495"/>
    </location>
</feature>
<name>A0AAV9WA43_9PEZI</name>
<feature type="repeat" description="ANK" evidence="2">
    <location>
        <begin position="952"/>
        <end position="984"/>
    </location>
</feature>
<dbReference type="InterPro" id="IPR035994">
    <property type="entry name" value="Nucleoside_phosphorylase_sf"/>
</dbReference>
<protein>
    <recommendedName>
        <fullName evidence="8">Nucleoside phosphorylase domain-containing protein</fullName>
    </recommendedName>
</protein>
<dbReference type="EMBL" id="JAVHJL010000005">
    <property type="protein sequence ID" value="KAK6503792.1"/>
    <property type="molecule type" value="Genomic_DNA"/>
</dbReference>
<keyword evidence="2" id="KW-0040">ANK repeat</keyword>
<feature type="repeat" description="ANK" evidence="2">
    <location>
        <begin position="1182"/>
        <end position="1214"/>
    </location>
</feature>
<feature type="repeat" description="ANK" evidence="2">
    <location>
        <begin position="1215"/>
        <end position="1247"/>
    </location>
</feature>
<keyword evidence="1" id="KW-0677">Repeat</keyword>
<dbReference type="SUPFAM" id="SSF52540">
    <property type="entry name" value="P-loop containing nucleoside triphosphate hydrolases"/>
    <property type="match status" value="1"/>
</dbReference>
<dbReference type="InterPro" id="IPR027417">
    <property type="entry name" value="P-loop_NTPase"/>
</dbReference>
<organism evidence="6 7">
    <name type="scientific">Arthrobotrys musiformis</name>
    <dbReference type="NCBI Taxonomy" id="47236"/>
    <lineage>
        <taxon>Eukaryota</taxon>
        <taxon>Fungi</taxon>
        <taxon>Dikarya</taxon>
        <taxon>Ascomycota</taxon>
        <taxon>Pezizomycotina</taxon>
        <taxon>Orbiliomycetes</taxon>
        <taxon>Orbiliales</taxon>
        <taxon>Orbiliaceae</taxon>
        <taxon>Arthrobotrys</taxon>
    </lineage>
</organism>
<dbReference type="GO" id="GO:0003824">
    <property type="term" value="F:catalytic activity"/>
    <property type="evidence" value="ECO:0007669"/>
    <property type="project" value="InterPro"/>
</dbReference>
<evidence type="ECO:0000259" key="5">
    <source>
        <dbReference type="Pfam" id="PF24883"/>
    </source>
</evidence>